<dbReference type="NCBIfam" id="TIGR01726">
    <property type="entry name" value="HEQRo_perm_3TM"/>
    <property type="match status" value="1"/>
</dbReference>
<dbReference type="InterPro" id="IPR051613">
    <property type="entry name" value="ABC_transp_permease_HisMQ"/>
</dbReference>
<feature type="transmembrane region" description="Helical" evidence="9">
    <location>
        <begin position="146"/>
        <end position="170"/>
    </location>
</feature>
<evidence type="ECO:0000256" key="5">
    <source>
        <dbReference type="ARBA" id="ARBA00022519"/>
    </source>
</evidence>
<organism evidence="11 12">
    <name type="scientific">Haematospirillum jordaniae</name>
    <dbReference type="NCBI Taxonomy" id="1549855"/>
    <lineage>
        <taxon>Bacteria</taxon>
        <taxon>Pseudomonadati</taxon>
        <taxon>Pseudomonadota</taxon>
        <taxon>Alphaproteobacteria</taxon>
        <taxon>Rhodospirillales</taxon>
        <taxon>Novispirillaceae</taxon>
        <taxon>Haematospirillum</taxon>
    </lineage>
</organism>
<evidence type="ECO:0000256" key="2">
    <source>
        <dbReference type="ARBA" id="ARBA00010072"/>
    </source>
</evidence>
<evidence type="ECO:0000256" key="1">
    <source>
        <dbReference type="ARBA" id="ARBA00004429"/>
    </source>
</evidence>
<gene>
    <name evidence="11" type="ORF">AY555_04255</name>
</gene>
<feature type="domain" description="ABC transmembrane type-1" evidence="10">
    <location>
        <begin position="14"/>
        <end position="209"/>
    </location>
</feature>
<dbReference type="Gene3D" id="1.10.3720.10">
    <property type="entry name" value="MetI-like"/>
    <property type="match status" value="1"/>
</dbReference>
<evidence type="ECO:0000256" key="7">
    <source>
        <dbReference type="ARBA" id="ARBA00022989"/>
    </source>
</evidence>
<keyword evidence="3 9" id="KW-0813">Transport</keyword>
<dbReference type="InterPro" id="IPR010065">
    <property type="entry name" value="AA_ABC_transptr_permease_3TM"/>
</dbReference>
<dbReference type="GO" id="GO:0022857">
    <property type="term" value="F:transmembrane transporter activity"/>
    <property type="evidence" value="ECO:0007669"/>
    <property type="project" value="InterPro"/>
</dbReference>
<sequence length="224" mass="23977">MLLYGFGPQLLEGLLVTVQVSVVSVCIGIVLGMAGGTAKVYGPAPLRGLAELYTIVLRGLPELLVVLLVYYGGSWLLGLIPGWPLELKPFAAGCLALATTFGAYATEVFRGALQSIPKGQIEAGTAIGLGRFLVFRRIILPQVWRLALPGLGNLFLVLLKDSALVSVIGVHDLMYKADMARTATRDSFTMFSAAAVLYLLLTAVTTAVLHVLEKRTYHGIHRPA</sequence>
<dbReference type="AlphaFoldDB" id="A0A143DE23"/>
<proteinExistence type="inferred from homology"/>
<comment type="subcellular location">
    <subcellularLocation>
        <location evidence="1">Cell inner membrane</location>
        <topology evidence="1">Multi-pass membrane protein</topology>
    </subcellularLocation>
    <subcellularLocation>
        <location evidence="9">Cell membrane</location>
        <topology evidence="9">Multi-pass membrane protein</topology>
    </subcellularLocation>
</comment>
<dbReference type="CDD" id="cd06261">
    <property type="entry name" value="TM_PBP2"/>
    <property type="match status" value="1"/>
</dbReference>
<reference evidence="11 12" key="1">
    <citation type="submission" date="2016-02" db="EMBL/GenBank/DDBJ databases">
        <title>Complete Genome of H5569, the type strain of the newly described species Haematospirillium jordaniae.</title>
        <authorList>
            <person name="Nicholson A.C."/>
            <person name="Humrighouse B.W."/>
            <person name="Loparov V."/>
            <person name="McQuiston J.R."/>
        </authorList>
    </citation>
    <scope>NUCLEOTIDE SEQUENCE [LARGE SCALE GENOMIC DNA]</scope>
    <source>
        <strain evidence="11 12">H5569</strain>
    </source>
</reference>
<evidence type="ECO:0000256" key="6">
    <source>
        <dbReference type="ARBA" id="ARBA00022692"/>
    </source>
</evidence>
<evidence type="ECO:0000256" key="3">
    <source>
        <dbReference type="ARBA" id="ARBA00022448"/>
    </source>
</evidence>
<keyword evidence="7 9" id="KW-1133">Transmembrane helix</keyword>
<evidence type="ECO:0000256" key="9">
    <source>
        <dbReference type="RuleBase" id="RU363032"/>
    </source>
</evidence>
<dbReference type="InterPro" id="IPR000515">
    <property type="entry name" value="MetI-like"/>
</dbReference>
<feature type="transmembrane region" description="Helical" evidence="9">
    <location>
        <begin position="63"/>
        <end position="84"/>
    </location>
</feature>
<protein>
    <submittedName>
        <fullName evidence="11">ABC transporter</fullName>
    </submittedName>
</protein>
<dbReference type="SUPFAM" id="SSF161098">
    <property type="entry name" value="MetI-like"/>
    <property type="match status" value="1"/>
</dbReference>
<dbReference type="PROSITE" id="PS50928">
    <property type="entry name" value="ABC_TM1"/>
    <property type="match status" value="1"/>
</dbReference>
<accession>A0A143DE23</accession>
<dbReference type="PANTHER" id="PTHR30133">
    <property type="entry name" value="CATIONIC AMINO ACID TRANSPORTER, MEMBRANE COMPONENT"/>
    <property type="match status" value="1"/>
</dbReference>
<dbReference type="Proteomes" id="UP000076066">
    <property type="component" value="Chromosome"/>
</dbReference>
<dbReference type="KEGG" id="hjo:AY555_04255"/>
<dbReference type="InterPro" id="IPR035906">
    <property type="entry name" value="MetI-like_sf"/>
</dbReference>
<dbReference type="PANTHER" id="PTHR30133:SF2">
    <property type="entry name" value="ARGININE ABC TRANSPORTER PERMEASE PROTEIN ARTQ"/>
    <property type="match status" value="1"/>
</dbReference>
<feature type="transmembrane region" description="Helical" evidence="9">
    <location>
        <begin position="90"/>
        <end position="109"/>
    </location>
</feature>
<dbReference type="EMBL" id="CP014525">
    <property type="protein sequence ID" value="AMW34523.1"/>
    <property type="molecule type" value="Genomic_DNA"/>
</dbReference>
<keyword evidence="4" id="KW-1003">Cell membrane</keyword>
<dbReference type="GO" id="GO:0043190">
    <property type="term" value="C:ATP-binding cassette (ABC) transporter complex"/>
    <property type="evidence" value="ECO:0007669"/>
    <property type="project" value="InterPro"/>
</dbReference>
<name>A0A143DE23_9PROT</name>
<evidence type="ECO:0000313" key="11">
    <source>
        <dbReference type="EMBL" id="AMW34523.1"/>
    </source>
</evidence>
<feature type="transmembrane region" description="Helical" evidence="9">
    <location>
        <begin position="20"/>
        <end position="42"/>
    </location>
</feature>
<comment type="similarity">
    <text evidence="2">Belongs to the binding-protein-dependent transport system permease family. HisMQ subfamily.</text>
</comment>
<evidence type="ECO:0000256" key="4">
    <source>
        <dbReference type="ARBA" id="ARBA00022475"/>
    </source>
</evidence>
<evidence type="ECO:0000256" key="8">
    <source>
        <dbReference type="ARBA" id="ARBA00023136"/>
    </source>
</evidence>
<dbReference type="Pfam" id="PF00528">
    <property type="entry name" value="BPD_transp_1"/>
    <property type="match status" value="1"/>
</dbReference>
<keyword evidence="12" id="KW-1185">Reference proteome</keyword>
<feature type="transmembrane region" description="Helical" evidence="9">
    <location>
        <begin position="190"/>
        <end position="212"/>
    </location>
</feature>
<evidence type="ECO:0000313" key="12">
    <source>
        <dbReference type="Proteomes" id="UP000076066"/>
    </source>
</evidence>
<dbReference type="STRING" id="1549855.AY555_04255"/>
<keyword evidence="8 9" id="KW-0472">Membrane</keyword>
<keyword evidence="6 9" id="KW-0812">Transmembrane</keyword>
<keyword evidence="5" id="KW-0997">Cell inner membrane</keyword>
<evidence type="ECO:0000259" key="10">
    <source>
        <dbReference type="PROSITE" id="PS50928"/>
    </source>
</evidence>